<dbReference type="InterPro" id="IPR018540">
    <property type="entry name" value="Spo0E-like"/>
</dbReference>
<evidence type="ECO:0000313" key="3">
    <source>
        <dbReference type="Proteomes" id="UP000077407"/>
    </source>
</evidence>
<feature type="coiled-coil region" evidence="1">
    <location>
        <begin position="4"/>
        <end position="31"/>
    </location>
</feature>
<gene>
    <name evidence="2" type="ORF">WY13_00159</name>
</gene>
<dbReference type="GO" id="GO:0046983">
    <property type="term" value="F:protein dimerization activity"/>
    <property type="evidence" value="ECO:0007669"/>
    <property type="project" value="InterPro"/>
</dbReference>
<dbReference type="PATRIC" id="fig|1538.10.peg.641"/>
<protein>
    <submittedName>
        <fullName evidence="2">Spo0E like sporulation regulatory protein</fullName>
    </submittedName>
</protein>
<name>A0A162L777_9CLOT</name>
<reference evidence="2 3" key="1">
    <citation type="journal article" date="2015" name="Biotechnol. Bioeng.">
        <title>Genome sequence and phenotypic characterization of Caulobacter segnis.</title>
        <authorList>
            <person name="Patel S."/>
            <person name="Fletcher B."/>
            <person name="Scott D.C."/>
            <person name="Ely B."/>
        </authorList>
    </citation>
    <scope>NUCLEOTIDE SEQUENCE [LARGE SCALE GENOMIC DNA]</scope>
    <source>
        <strain evidence="2 3">ERI-2</strain>
    </source>
</reference>
<dbReference type="RefSeq" id="WP_063553817.1">
    <property type="nucleotide sequence ID" value="NZ_LITT01000002.1"/>
</dbReference>
<dbReference type="AlphaFoldDB" id="A0A162L777"/>
<dbReference type="InterPro" id="IPR037208">
    <property type="entry name" value="Spo0E-like_sf"/>
</dbReference>
<evidence type="ECO:0000256" key="1">
    <source>
        <dbReference type="SAM" id="Coils"/>
    </source>
</evidence>
<dbReference type="GO" id="GO:0043937">
    <property type="term" value="P:regulation of sporulation"/>
    <property type="evidence" value="ECO:0007669"/>
    <property type="project" value="InterPro"/>
</dbReference>
<dbReference type="OrthoDB" id="1937171at2"/>
<organism evidence="2 3">
    <name type="scientific">Clostridium ljungdahlii</name>
    <dbReference type="NCBI Taxonomy" id="1538"/>
    <lineage>
        <taxon>Bacteria</taxon>
        <taxon>Bacillati</taxon>
        <taxon>Bacillota</taxon>
        <taxon>Clostridia</taxon>
        <taxon>Eubacteriales</taxon>
        <taxon>Clostridiaceae</taxon>
        <taxon>Clostridium</taxon>
    </lineage>
</organism>
<sequence length="57" mass="6616">MDEIEGIFQKIAELRKELENLIEQKKNLLDPEVIVASQMLDSILNEYNKIIKNKTGN</sequence>
<dbReference type="Gene3D" id="4.10.280.10">
    <property type="entry name" value="Helix-loop-helix DNA-binding domain"/>
    <property type="match status" value="1"/>
</dbReference>
<dbReference type="EMBL" id="LITT01000002">
    <property type="protein sequence ID" value="OAA92072.1"/>
    <property type="molecule type" value="Genomic_DNA"/>
</dbReference>
<dbReference type="Pfam" id="PF09388">
    <property type="entry name" value="SpoOE-like"/>
    <property type="match status" value="1"/>
</dbReference>
<dbReference type="SUPFAM" id="SSF140500">
    <property type="entry name" value="BAS1536-like"/>
    <property type="match status" value="1"/>
</dbReference>
<evidence type="ECO:0000313" key="2">
    <source>
        <dbReference type="EMBL" id="OAA92072.1"/>
    </source>
</evidence>
<comment type="caution">
    <text evidence="2">The sequence shown here is derived from an EMBL/GenBank/DDBJ whole genome shotgun (WGS) entry which is preliminary data.</text>
</comment>
<dbReference type="Proteomes" id="UP000077407">
    <property type="component" value="Unassembled WGS sequence"/>
</dbReference>
<accession>A0A162L777</accession>
<dbReference type="InterPro" id="IPR036638">
    <property type="entry name" value="HLH_DNA-bd_sf"/>
</dbReference>
<proteinExistence type="predicted"/>
<keyword evidence="1" id="KW-0175">Coiled coil</keyword>